<keyword evidence="1" id="KW-0472">Membrane</keyword>
<sequence>METTPFLLALAGLAGVTYLMRLLGVRLGARARAGGEGTEASAARIWMDRAVVVLILAVAVTGGLFDGKEIADAGHVLGVGAGMAAGLLRVPMLLCVLLGMAVCALIRLSGFGW</sequence>
<evidence type="ECO:0000313" key="3">
    <source>
        <dbReference type="Proteomes" id="UP001500984"/>
    </source>
</evidence>
<feature type="transmembrane region" description="Helical" evidence="1">
    <location>
        <begin position="46"/>
        <end position="65"/>
    </location>
</feature>
<protein>
    <recommendedName>
        <fullName evidence="4">Branched-chain amino acid transport protein (AzlD)</fullName>
    </recommendedName>
</protein>
<accession>A0ABN2WGS8</accession>
<evidence type="ECO:0008006" key="4">
    <source>
        <dbReference type="Google" id="ProtNLM"/>
    </source>
</evidence>
<keyword evidence="1" id="KW-0812">Transmembrane</keyword>
<dbReference type="RefSeq" id="WP_344335675.1">
    <property type="nucleotide sequence ID" value="NZ_BAAAPZ010000003.1"/>
</dbReference>
<dbReference type="EMBL" id="BAAAPZ010000003">
    <property type="protein sequence ID" value="GAA2091957.1"/>
    <property type="molecule type" value="Genomic_DNA"/>
</dbReference>
<evidence type="ECO:0000313" key="2">
    <source>
        <dbReference type="EMBL" id="GAA2091957.1"/>
    </source>
</evidence>
<evidence type="ECO:0000256" key="1">
    <source>
        <dbReference type="SAM" id="Phobius"/>
    </source>
</evidence>
<organism evidence="2 3">
    <name type="scientific">Brevibacterium salitolerans</name>
    <dbReference type="NCBI Taxonomy" id="1403566"/>
    <lineage>
        <taxon>Bacteria</taxon>
        <taxon>Bacillati</taxon>
        <taxon>Actinomycetota</taxon>
        <taxon>Actinomycetes</taxon>
        <taxon>Micrococcales</taxon>
        <taxon>Brevibacteriaceae</taxon>
        <taxon>Brevibacterium</taxon>
    </lineage>
</organism>
<feature type="transmembrane region" description="Helical" evidence="1">
    <location>
        <begin position="85"/>
        <end position="108"/>
    </location>
</feature>
<dbReference type="Proteomes" id="UP001500984">
    <property type="component" value="Unassembled WGS sequence"/>
</dbReference>
<reference evidence="2 3" key="1">
    <citation type="journal article" date="2019" name="Int. J. Syst. Evol. Microbiol.">
        <title>The Global Catalogue of Microorganisms (GCM) 10K type strain sequencing project: providing services to taxonomists for standard genome sequencing and annotation.</title>
        <authorList>
            <consortium name="The Broad Institute Genomics Platform"/>
            <consortium name="The Broad Institute Genome Sequencing Center for Infectious Disease"/>
            <person name="Wu L."/>
            <person name="Ma J."/>
        </authorList>
    </citation>
    <scope>NUCLEOTIDE SEQUENCE [LARGE SCALE GENOMIC DNA]</scope>
    <source>
        <strain evidence="2 3">JCM 15900</strain>
    </source>
</reference>
<keyword evidence="3" id="KW-1185">Reference proteome</keyword>
<feature type="transmembrane region" description="Helical" evidence="1">
    <location>
        <begin position="6"/>
        <end position="25"/>
    </location>
</feature>
<proteinExistence type="predicted"/>
<comment type="caution">
    <text evidence="2">The sequence shown here is derived from an EMBL/GenBank/DDBJ whole genome shotgun (WGS) entry which is preliminary data.</text>
</comment>
<keyword evidence="1" id="KW-1133">Transmembrane helix</keyword>
<name>A0ABN2WGS8_9MICO</name>
<dbReference type="Pfam" id="PF05437">
    <property type="entry name" value="AzlD"/>
    <property type="match status" value="1"/>
</dbReference>
<gene>
    <name evidence="2" type="ORF">GCM10009823_09380</name>
</gene>
<dbReference type="InterPro" id="IPR008407">
    <property type="entry name" value="Brnchd-chn_aa_trnsp_AzlD"/>
</dbReference>